<evidence type="ECO:0000259" key="4">
    <source>
        <dbReference type="PROSITE" id="PS52004"/>
    </source>
</evidence>
<dbReference type="GO" id="GO:0004315">
    <property type="term" value="F:3-oxoacyl-[acyl-carrier-protein] synthase activity"/>
    <property type="evidence" value="ECO:0007669"/>
    <property type="project" value="TreeGrafter"/>
</dbReference>
<dbReference type="PANTHER" id="PTHR11712">
    <property type="entry name" value="POLYKETIDE SYNTHASE-RELATED"/>
    <property type="match status" value="1"/>
</dbReference>
<dbReference type="PROSITE" id="PS52004">
    <property type="entry name" value="KS3_2"/>
    <property type="match status" value="1"/>
</dbReference>
<dbReference type="InterPro" id="IPR014031">
    <property type="entry name" value="Ketoacyl_synth_C"/>
</dbReference>
<evidence type="ECO:0000313" key="5">
    <source>
        <dbReference type="EMBL" id="KAA2262694.1"/>
    </source>
</evidence>
<name>A0A5B2XHP0_9PSEU</name>
<dbReference type="InterPro" id="IPR016039">
    <property type="entry name" value="Thiolase-like"/>
</dbReference>
<dbReference type="InterPro" id="IPR000794">
    <property type="entry name" value="Beta-ketoacyl_synthase"/>
</dbReference>
<dbReference type="AlphaFoldDB" id="A0A5B2XHP0"/>
<dbReference type="EMBL" id="VUOB01000021">
    <property type="protein sequence ID" value="KAA2262694.1"/>
    <property type="molecule type" value="Genomic_DNA"/>
</dbReference>
<evidence type="ECO:0000256" key="3">
    <source>
        <dbReference type="RuleBase" id="RU003694"/>
    </source>
</evidence>
<dbReference type="GO" id="GO:0005829">
    <property type="term" value="C:cytosol"/>
    <property type="evidence" value="ECO:0007669"/>
    <property type="project" value="TreeGrafter"/>
</dbReference>
<dbReference type="RefSeq" id="WP_149849673.1">
    <property type="nucleotide sequence ID" value="NZ_VUOB01000021.1"/>
</dbReference>
<feature type="domain" description="Ketosynthase family 3 (KS3)" evidence="4">
    <location>
        <begin position="7"/>
        <end position="421"/>
    </location>
</feature>
<dbReference type="GO" id="GO:0006633">
    <property type="term" value="P:fatty acid biosynthetic process"/>
    <property type="evidence" value="ECO:0007669"/>
    <property type="project" value="TreeGrafter"/>
</dbReference>
<accession>A0A5B2XHP0</accession>
<dbReference type="Gene3D" id="3.40.47.10">
    <property type="match status" value="1"/>
</dbReference>
<keyword evidence="2 3" id="KW-0808">Transferase</keyword>
<comment type="caution">
    <text evidence="5">The sequence shown here is derived from an EMBL/GenBank/DDBJ whole genome shotgun (WGS) entry which is preliminary data.</text>
</comment>
<dbReference type="SUPFAM" id="SSF53901">
    <property type="entry name" value="Thiolase-like"/>
    <property type="match status" value="2"/>
</dbReference>
<sequence length="425" mass="43426">MTGSAAGRRVVVTGLGAVTPVGNDVESTWAALTEGRSGVRANTTFDTTTFAVHIAGIVTGFDLADHVPGYTRGPLSRQAGFGLAATAQAVADAGLADGYHPPEARGIAMGSSVGRITLDELGGVLHDLHVRQPQRVPRLDADGVAERDATRVLSLLAELADCAGPSLNVSTACSGSAHAVGEAMRLIQDGAADVMVAGGFDSLTTWLDVLGFSLLNAITDAHQDEPARASRPFDAARSGFVLGEGAVVLVLEDLDSAVARGAPIHAELVGYSATMNAYRITDAPPDGGGCTTAMAEAIAESGLTGADIDYVASHGTSTPGNDLCETVAIKAVFGADAHRLAISSVKSMTGHLTAASGALNLLCAVLAIRHHVIPPTINQDTPDPKLDLDYVPNTARRTPVRAALVNAFAFGGTNASLVLRSAVTP</sequence>
<organism evidence="5 6">
    <name type="scientific">Solihabitans fulvus</name>
    <dbReference type="NCBI Taxonomy" id="1892852"/>
    <lineage>
        <taxon>Bacteria</taxon>
        <taxon>Bacillati</taxon>
        <taxon>Actinomycetota</taxon>
        <taxon>Actinomycetes</taxon>
        <taxon>Pseudonocardiales</taxon>
        <taxon>Pseudonocardiaceae</taxon>
        <taxon>Solihabitans</taxon>
    </lineage>
</organism>
<gene>
    <name evidence="5" type="ORF">F0L68_12430</name>
</gene>
<dbReference type="Pfam" id="PF00109">
    <property type="entry name" value="ketoacyl-synt"/>
    <property type="match status" value="1"/>
</dbReference>
<evidence type="ECO:0000256" key="1">
    <source>
        <dbReference type="ARBA" id="ARBA00008467"/>
    </source>
</evidence>
<dbReference type="Pfam" id="PF02801">
    <property type="entry name" value="Ketoacyl-synt_C"/>
    <property type="match status" value="1"/>
</dbReference>
<protein>
    <submittedName>
        <fullName evidence="5">Beta-ketoacyl-[acyl-carrier-protein] synthase family protein</fullName>
    </submittedName>
</protein>
<comment type="similarity">
    <text evidence="1 3">Belongs to the thiolase-like superfamily. Beta-ketoacyl-ACP synthases family.</text>
</comment>
<dbReference type="InterPro" id="IPR014030">
    <property type="entry name" value="Ketoacyl_synth_N"/>
</dbReference>
<evidence type="ECO:0000256" key="2">
    <source>
        <dbReference type="ARBA" id="ARBA00022679"/>
    </source>
</evidence>
<dbReference type="CDD" id="cd00834">
    <property type="entry name" value="KAS_I_II"/>
    <property type="match status" value="1"/>
</dbReference>
<reference evidence="5 6" key="2">
    <citation type="submission" date="2019-09" db="EMBL/GenBank/DDBJ databases">
        <authorList>
            <person name="Jin C."/>
        </authorList>
    </citation>
    <scope>NUCLEOTIDE SEQUENCE [LARGE SCALE GENOMIC DNA]</scope>
    <source>
        <strain evidence="5 6">AN110305</strain>
    </source>
</reference>
<dbReference type="Proteomes" id="UP000323454">
    <property type="component" value="Unassembled WGS sequence"/>
</dbReference>
<dbReference type="NCBIfam" id="NF005589">
    <property type="entry name" value="PRK07314.1"/>
    <property type="match status" value="1"/>
</dbReference>
<dbReference type="PANTHER" id="PTHR11712:SF336">
    <property type="entry name" value="3-OXOACYL-[ACYL-CARRIER-PROTEIN] SYNTHASE, MITOCHONDRIAL"/>
    <property type="match status" value="1"/>
</dbReference>
<proteinExistence type="inferred from homology"/>
<reference evidence="5 6" key="1">
    <citation type="submission" date="2019-09" db="EMBL/GenBank/DDBJ databases">
        <title>Goodfellowia gen. nov., a new genus of the Pseudonocardineae related to Actinoalloteichus, containing Goodfellowia coeruleoviolacea gen. nov., comb. nov. gen. nov., comb. nov.</title>
        <authorList>
            <person name="Labeda D."/>
        </authorList>
    </citation>
    <scope>NUCLEOTIDE SEQUENCE [LARGE SCALE GENOMIC DNA]</scope>
    <source>
        <strain evidence="5 6">AN110305</strain>
    </source>
</reference>
<dbReference type="InterPro" id="IPR020841">
    <property type="entry name" value="PKS_Beta-ketoAc_synthase_dom"/>
</dbReference>
<evidence type="ECO:0000313" key="6">
    <source>
        <dbReference type="Proteomes" id="UP000323454"/>
    </source>
</evidence>
<dbReference type="OrthoDB" id="9808669at2"/>
<keyword evidence="6" id="KW-1185">Reference proteome</keyword>
<dbReference type="SMART" id="SM00825">
    <property type="entry name" value="PKS_KS"/>
    <property type="match status" value="1"/>
</dbReference>